<keyword evidence="1" id="KW-0238">DNA-binding</keyword>
<dbReference type="AlphaFoldDB" id="A0A4Q4ZG41"/>
<dbReference type="PROSITE" id="PS50043">
    <property type="entry name" value="HTH_LUXR_2"/>
    <property type="match status" value="1"/>
</dbReference>
<dbReference type="GO" id="GO:0006355">
    <property type="term" value="P:regulation of DNA-templated transcription"/>
    <property type="evidence" value="ECO:0007669"/>
    <property type="project" value="InterPro"/>
</dbReference>
<dbReference type="Pfam" id="PF13424">
    <property type="entry name" value="TPR_12"/>
    <property type="match status" value="1"/>
</dbReference>
<dbReference type="PANTHER" id="PTHR43214:SF43">
    <property type="entry name" value="TWO-COMPONENT RESPONSE REGULATOR"/>
    <property type="match status" value="1"/>
</dbReference>
<evidence type="ECO:0000256" key="1">
    <source>
        <dbReference type="ARBA" id="ARBA00023125"/>
    </source>
</evidence>
<dbReference type="InterPro" id="IPR011990">
    <property type="entry name" value="TPR-like_helical_dom_sf"/>
</dbReference>
<dbReference type="OrthoDB" id="134933at2"/>
<dbReference type="InterPro" id="IPR016032">
    <property type="entry name" value="Sig_transdc_resp-reg_C-effctor"/>
</dbReference>
<dbReference type="SUPFAM" id="SSF48452">
    <property type="entry name" value="TPR-like"/>
    <property type="match status" value="1"/>
</dbReference>
<comment type="caution">
    <text evidence="4">The sequence shown here is derived from an EMBL/GenBank/DDBJ whole genome shotgun (WGS) entry which is preliminary data.</text>
</comment>
<accession>A0A4Q4ZG41</accession>
<dbReference type="SUPFAM" id="SSF46894">
    <property type="entry name" value="C-terminal effector domain of the bipartite response regulators"/>
    <property type="match status" value="1"/>
</dbReference>
<dbReference type="PANTHER" id="PTHR43214">
    <property type="entry name" value="TWO-COMPONENT RESPONSE REGULATOR"/>
    <property type="match status" value="1"/>
</dbReference>
<dbReference type="PRINTS" id="PR00038">
    <property type="entry name" value="HTHLUXR"/>
</dbReference>
<protein>
    <submittedName>
        <fullName evidence="4">LuxR family transcriptional regulator</fullName>
    </submittedName>
</protein>
<dbReference type="Gene3D" id="1.10.10.10">
    <property type="entry name" value="Winged helix-like DNA-binding domain superfamily/Winged helix DNA-binding domain"/>
    <property type="match status" value="1"/>
</dbReference>
<dbReference type="GO" id="GO:0003677">
    <property type="term" value="F:DNA binding"/>
    <property type="evidence" value="ECO:0007669"/>
    <property type="project" value="UniProtKB-KW"/>
</dbReference>
<evidence type="ECO:0000313" key="5">
    <source>
        <dbReference type="Proteomes" id="UP000295198"/>
    </source>
</evidence>
<name>A0A4Q4ZG41_9ACTN</name>
<dbReference type="Gene3D" id="1.25.40.10">
    <property type="entry name" value="Tetratricopeptide repeat domain"/>
    <property type="match status" value="2"/>
</dbReference>
<dbReference type="PROSITE" id="PS00622">
    <property type="entry name" value="HTH_LUXR_1"/>
    <property type="match status" value="1"/>
</dbReference>
<evidence type="ECO:0000256" key="2">
    <source>
        <dbReference type="SAM" id="MobiDB-lite"/>
    </source>
</evidence>
<organism evidence="4 5">
    <name type="scientific">Nocardioides guangzhouensis</name>
    <dbReference type="NCBI Taxonomy" id="2497878"/>
    <lineage>
        <taxon>Bacteria</taxon>
        <taxon>Bacillati</taxon>
        <taxon>Actinomycetota</taxon>
        <taxon>Actinomycetes</taxon>
        <taxon>Propionibacteriales</taxon>
        <taxon>Nocardioidaceae</taxon>
        <taxon>Nocardioides</taxon>
    </lineage>
</organism>
<dbReference type="CDD" id="cd06170">
    <property type="entry name" value="LuxR_C_like"/>
    <property type="match status" value="1"/>
</dbReference>
<feature type="domain" description="HTH luxR-type" evidence="3">
    <location>
        <begin position="513"/>
        <end position="578"/>
    </location>
</feature>
<feature type="compositionally biased region" description="Polar residues" evidence="2">
    <location>
        <begin position="596"/>
        <end position="608"/>
    </location>
</feature>
<dbReference type="EMBL" id="SDKM01000012">
    <property type="protein sequence ID" value="RYP86274.1"/>
    <property type="molecule type" value="Genomic_DNA"/>
</dbReference>
<keyword evidence="5" id="KW-1185">Reference proteome</keyword>
<sequence length="608" mass="65615">MADSIEVRAAHLHAGTTFPDEQVAAVLEAAALDASARGAPEAAADFFTAAGDLTPDSDPDGRRRRLFAGAHQCVLAGQSDRAEQVLRGLAELAEPGPERGRVLLLIGLLERGTGSWTQALRSMRRALDEIGDDPTRRAELEQVIAVAEMQAGDLRTAEPHVRSAEAWSSRGIDEQIAADVEVAAIMHEVASGDRPREDRTARLVVLGRAAIQTPRMDEASSMRVVEAAASLKWLDELDHARELLDQLVETLWNRQADGLLMPPLFQLCELECWSGRLDRARDLARLAEQTCERTGVPAMRAMSLVLNATLSARIGDLAAARVAAEACRAEASESGDVRNLMRALAVHGFVELSSGDGAAGVASLELSRQLQEERGYGNPAVIRSAADHIEARLAAGHVDDAERLTATLFEQADRSHNPWATMTAHRCRGLLAARCADLPEARELLETALALDRKTDPVETGRTLLALATVQRRSNQRATARATGQRALTSFTAGNAAAWVDRARTELQRLDGTSATLGELTPMETQVAHLIADGRTNGEIATTLYVSPKTVEAHLTHIYRKLGLRSRTELAGRVTAQRTPAVPGETPDARPRSATYGETNSTPPRRDP</sequence>
<evidence type="ECO:0000313" key="4">
    <source>
        <dbReference type="EMBL" id="RYP86274.1"/>
    </source>
</evidence>
<dbReference type="InterPro" id="IPR036388">
    <property type="entry name" value="WH-like_DNA-bd_sf"/>
</dbReference>
<feature type="region of interest" description="Disordered" evidence="2">
    <location>
        <begin position="570"/>
        <end position="608"/>
    </location>
</feature>
<dbReference type="InterPro" id="IPR000792">
    <property type="entry name" value="Tscrpt_reg_LuxR_C"/>
</dbReference>
<evidence type="ECO:0000259" key="3">
    <source>
        <dbReference type="PROSITE" id="PS50043"/>
    </source>
</evidence>
<reference evidence="4 5" key="1">
    <citation type="submission" date="2019-01" db="EMBL/GenBank/DDBJ databases">
        <title>Nocardioides guangzhouensis sp. nov., an actinobacterium isolated from soil.</title>
        <authorList>
            <person name="Fu Y."/>
            <person name="Cai Y."/>
            <person name="Lin Z."/>
            <person name="Chen P."/>
        </authorList>
    </citation>
    <scope>NUCLEOTIDE SEQUENCE [LARGE SCALE GENOMIC DNA]</scope>
    <source>
        <strain evidence="4 5">130</strain>
    </source>
</reference>
<dbReference type="Proteomes" id="UP000295198">
    <property type="component" value="Unassembled WGS sequence"/>
</dbReference>
<proteinExistence type="predicted"/>
<gene>
    <name evidence="4" type="ORF">EKO23_09990</name>
</gene>
<dbReference type="InterPro" id="IPR039420">
    <property type="entry name" value="WalR-like"/>
</dbReference>
<dbReference type="Pfam" id="PF00196">
    <property type="entry name" value="GerE"/>
    <property type="match status" value="1"/>
</dbReference>
<dbReference type="SMART" id="SM00421">
    <property type="entry name" value="HTH_LUXR"/>
    <property type="match status" value="1"/>
</dbReference>